<organism evidence="3 4">
    <name type="scientific">Cymbomonas tetramitiformis</name>
    <dbReference type="NCBI Taxonomy" id="36881"/>
    <lineage>
        <taxon>Eukaryota</taxon>
        <taxon>Viridiplantae</taxon>
        <taxon>Chlorophyta</taxon>
        <taxon>Pyramimonadophyceae</taxon>
        <taxon>Pyramimonadales</taxon>
        <taxon>Pyramimonadaceae</taxon>
        <taxon>Cymbomonas</taxon>
    </lineage>
</organism>
<reference evidence="3 4" key="1">
    <citation type="journal article" date="2015" name="Genome Biol. Evol.">
        <title>Comparative Genomics of a Bacterivorous Green Alga Reveals Evolutionary Causalities and Consequences of Phago-Mixotrophic Mode of Nutrition.</title>
        <authorList>
            <person name="Burns J.A."/>
            <person name="Paasch A."/>
            <person name="Narechania A."/>
            <person name="Kim E."/>
        </authorList>
    </citation>
    <scope>NUCLEOTIDE SEQUENCE [LARGE SCALE GENOMIC DNA]</scope>
    <source>
        <strain evidence="3 4">PLY_AMNH</strain>
    </source>
</reference>
<dbReference type="EMBL" id="LGRX02001638">
    <property type="protein sequence ID" value="KAK3285782.1"/>
    <property type="molecule type" value="Genomic_DNA"/>
</dbReference>
<dbReference type="AlphaFoldDB" id="A0AAE0LHV8"/>
<accession>A0AAE0LHV8</accession>
<feature type="compositionally biased region" description="Basic residues" evidence="1">
    <location>
        <begin position="12"/>
        <end position="29"/>
    </location>
</feature>
<proteinExistence type="predicted"/>
<keyword evidence="4" id="KW-1185">Reference proteome</keyword>
<evidence type="ECO:0000256" key="1">
    <source>
        <dbReference type="SAM" id="MobiDB-lite"/>
    </source>
</evidence>
<name>A0AAE0LHV8_9CHLO</name>
<dbReference type="Proteomes" id="UP001190700">
    <property type="component" value="Unassembled WGS sequence"/>
</dbReference>
<protein>
    <submittedName>
        <fullName evidence="3">Uncharacterized protein</fullName>
    </submittedName>
</protein>
<feature type="region of interest" description="Disordered" evidence="1">
    <location>
        <begin position="1"/>
        <end position="195"/>
    </location>
</feature>
<feature type="transmembrane region" description="Helical" evidence="2">
    <location>
        <begin position="220"/>
        <end position="241"/>
    </location>
</feature>
<evidence type="ECO:0000256" key="2">
    <source>
        <dbReference type="SAM" id="Phobius"/>
    </source>
</evidence>
<evidence type="ECO:0000313" key="4">
    <source>
        <dbReference type="Proteomes" id="UP001190700"/>
    </source>
</evidence>
<feature type="compositionally biased region" description="Low complexity" evidence="1">
    <location>
        <begin position="81"/>
        <end position="187"/>
    </location>
</feature>
<sequence length="251" mass="26080">MLHSSKPTAALRRSKHGLAHPVRARRQKTCHVFTVKAADEDEEIPSLTPGFQARRLTPLPADFGTAEAKQKPRKKIPLPNSPATTPDSPASPSDTPQPASPASSPFAKSPPASKPAASPFAGSSTAPTASTTSPFASSQSPAKPSSPFAGTAAPASPATSPFAPKSGKPASPFSSSSGPVGTPSSNPFESPPASFFADPIIEKQDDVPFWEKIKPSWNNLILVFTFSSIIGLMLATFWVVVQAGGISLNDN</sequence>
<keyword evidence="2" id="KW-0812">Transmembrane</keyword>
<keyword evidence="2" id="KW-1133">Transmembrane helix</keyword>
<evidence type="ECO:0000313" key="3">
    <source>
        <dbReference type="EMBL" id="KAK3285782.1"/>
    </source>
</evidence>
<keyword evidence="2" id="KW-0472">Membrane</keyword>
<comment type="caution">
    <text evidence="3">The sequence shown here is derived from an EMBL/GenBank/DDBJ whole genome shotgun (WGS) entry which is preliminary data.</text>
</comment>
<gene>
    <name evidence="3" type="ORF">CYMTET_6622</name>
</gene>